<protein>
    <submittedName>
        <fullName evidence="2">Unannotated protein</fullName>
    </submittedName>
</protein>
<dbReference type="EMBL" id="CAFBLV010000036">
    <property type="protein sequence ID" value="CAB4864013.1"/>
    <property type="molecule type" value="Genomic_DNA"/>
</dbReference>
<feature type="region of interest" description="Disordered" evidence="1">
    <location>
        <begin position="41"/>
        <end position="63"/>
    </location>
</feature>
<accession>A0A6J7DA83</accession>
<evidence type="ECO:0000256" key="1">
    <source>
        <dbReference type="SAM" id="MobiDB-lite"/>
    </source>
</evidence>
<dbReference type="InterPro" id="IPR045596">
    <property type="entry name" value="DUF6459"/>
</dbReference>
<gene>
    <name evidence="2" type="ORF">UFOPK3425_00299</name>
</gene>
<sequence>MTVQDFAPTAQLPLPLTWQVAPGIDAVPPAPRHLRLVATVPADSYDSGPTGSTNGSTTDSPANAAPTIAWVARMARAVSEVGIGDRPAGQLTRWVERRQLANLAERGAAFRRHPSNRNAGKGQGARRTLKQVRSIRICQIVDGIAETSAVLVGSDRSRAIAMRFEYIGERWLITAVTLG</sequence>
<evidence type="ECO:0000313" key="2">
    <source>
        <dbReference type="EMBL" id="CAB4864013.1"/>
    </source>
</evidence>
<reference evidence="2" key="1">
    <citation type="submission" date="2020-05" db="EMBL/GenBank/DDBJ databases">
        <authorList>
            <person name="Chiriac C."/>
            <person name="Salcher M."/>
            <person name="Ghai R."/>
            <person name="Kavagutti S V."/>
        </authorList>
    </citation>
    <scope>NUCLEOTIDE SEQUENCE</scope>
</reference>
<feature type="compositionally biased region" description="Low complexity" evidence="1">
    <location>
        <begin position="46"/>
        <end position="61"/>
    </location>
</feature>
<proteinExistence type="predicted"/>
<dbReference type="AlphaFoldDB" id="A0A6J7DA83"/>
<organism evidence="2">
    <name type="scientific">freshwater metagenome</name>
    <dbReference type="NCBI Taxonomy" id="449393"/>
    <lineage>
        <taxon>unclassified sequences</taxon>
        <taxon>metagenomes</taxon>
        <taxon>ecological metagenomes</taxon>
    </lineage>
</organism>
<name>A0A6J7DA83_9ZZZZ</name>
<dbReference type="Pfam" id="PF20060">
    <property type="entry name" value="DUF6459"/>
    <property type="match status" value="1"/>
</dbReference>
<feature type="region of interest" description="Disordered" evidence="1">
    <location>
        <begin position="108"/>
        <end position="127"/>
    </location>
</feature>